<proteinExistence type="inferred from homology"/>
<gene>
    <name evidence="5" type="ORF">F9L07_17315</name>
</gene>
<accession>A0A7J5DU50</accession>
<feature type="transmembrane region" description="Helical" evidence="3">
    <location>
        <begin position="45"/>
        <end position="68"/>
    </location>
</feature>
<feature type="transmembrane region" description="Helical" evidence="3">
    <location>
        <begin position="161"/>
        <end position="178"/>
    </location>
</feature>
<feature type="transmembrane region" description="Helical" evidence="3">
    <location>
        <begin position="135"/>
        <end position="155"/>
    </location>
</feature>
<feature type="transmembrane region" description="Helical" evidence="3">
    <location>
        <begin position="12"/>
        <end position="33"/>
    </location>
</feature>
<dbReference type="AlphaFoldDB" id="A0A7J5DU50"/>
<feature type="transmembrane region" description="Helical" evidence="3">
    <location>
        <begin position="104"/>
        <end position="123"/>
    </location>
</feature>
<feature type="domain" description="EamA" evidence="4">
    <location>
        <begin position="15"/>
        <end position="149"/>
    </location>
</feature>
<keyword evidence="3" id="KW-1133">Transmembrane helix</keyword>
<evidence type="ECO:0000313" key="6">
    <source>
        <dbReference type="Proteomes" id="UP000449906"/>
    </source>
</evidence>
<feature type="transmembrane region" description="Helical" evidence="3">
    <location>
        <begin position="80"/>
        <end position="98"/>
    </location>
</feature>
<dbReference type="PANTHER" id="PTHR22911">
    <property type="entry name" value="ACYL-MALONYL CONDENSING ENZYME-RELATED"/>
    <property type="match status" value="1"/>
</dbReference>
<feature type="transmembrane region" description="Helical" evidence="3">
    <location>
        <begin position="231"/>
        <end position="248"/>
    </location>
</feature>
<dbReference type="SUPFAM" id="SSF103481">
    <property type="entry name" value="Multidrug resistance efflux transporter EmrE"/>
    <property type="match status" value="2"/>
</dbReference>
<feature type="region of interest" description="Disordered" evidence="2">
    <location>
        <begin position="332"/>
        <end position="351"/>
    </location>
</feature>
<keyword evidence="3" id="KW-0812">Transmembrane</keyword>
<dbReference type="GO" id="GO:0016020">
    <property type="term" value="C:membrane"/>
    <property type="evidence" value="ECO:0007669"/>
    <property type="project" value="InterPro"/>
</dbReference>
<evidence type="ECO:0000256" key="1">
    <source>
        <dbReference type="ARBA" id="ARBA00007362"/>
    </source>
</evidence>
<dbReference type="EMBL" id="WBVM01000002">
    <property type="protein sequence ID" value="KAB2808847.1"/>
    <property type="molecule type" value="Genomic_DNA"/>
</dbReference>
<feature type="transmembrane region" description="Helical" evidence="3">
    <location>
        <begin position="190"/>
        <end position="211"/>
    </location>
</feature>
<comment type="caution">
    <text evidence="5">The sequence shown here is derived from an EMBL/GenBank/DDBJ whole genome shotgun (WGS) entry which is preliminary data.</text>
</comment>
<dbReference type="PANTHER" id="PTHR22911:SF79">
    <property type="entry name" value="MOBA-LIKE NTP TRANSFERASE DOMAIN-CONTAINING PROTEIN"/>
    <property type="match status" value="1"/>
</dbReference>
<evidence type="ECO:0000256" key="2">
    <source>
        <dbReference type="SAM" id="MobiDB-lite"/>
    </source>
</evidence>
<feature type="domain" description="EamA" evidence="4">
    <location>
        <begin position="160"/>
        <end position="302"/>
    </location>
</feature>
<reference evidence="5 6" key="1">
    <citation type="submission" date="2019-09" db="EMBL/GenBank/DDBJ databases">
        <title>Pimelobacter sp. isolated from Paulinella.</title>
        <authorList>
            <person name="Jeong S.E."/>
        </authorList>
    </citation>
    <scope>NUCLEOTIDE SEQUENCE [LARGE SCALE GENOMIC DNA]</scope>
    <source>
        <strain evidence="5 6">Pch-N</strain>
    </source>
</reference>
<name>A0A7J5DU50_NOCSI</name>
<dbReference type="Proteomes" id="UP000449906">
    <property type="component" value="Unassembled WGS sequence"/>
</dbReference>
<sequence length="351" mass="35556">MRTLTRDSGPRVGVGIGFALASAASFGLSGALARPLLDDGWTAGSVVLLRIVIGALAVLPFGIAALRGRWHLLRRSAPTVLLYGGLAVAGAQYCYFSAVRTLEVGPALLIEYTAPAAVVLWMWLAHGQRPGRLTVVGAAVAALGLVLVLDLFSGADFDLRGAAWALAAMVGAATYFVISADDRHGLPPLALATGGLVVGGVMLGLLGLVGLMPMATSSSHVTYAGLTTAPWVPIVVLGLVTAALAYTTGIEASRRLGSRLASFVALSEVVLAVVWAWLLLDQLPGLVQLAGGALIVAGVVGVKLGERSVSAVVGTDPLPVASPEHEVVARDAAGLGDGDGGVRRRGAAAAG</sequence>
<evidence type="ECO:0000256" key="3">
    <source>
        <dbReference type="SAM" id="Phobius"/>
    </source>
</evidence>
<feature type="transmembrane region" description="Helical" evidence="3">
    <location>
        <begin position="286"/>
        <end position="304"/>
    </location>
</feature>
<protein>
    <submittedName>
        <fullName evidence="5">EamA family transporter</fullName>
    </submittedName>
</protein>
<keyword evidence="3" id="KW-0472">Membrane</keyword>
<feature type="transmembrane region" description="Helical" evidence="3">
    <location>
        <begin position="260"/>
        <end position="280"/>
    </location>
</feature>
<organism evidence="5 6">
    <name type="scientific">Nocardioides simplex</name>
    <name type="common">Arthrobacter simplex</name>
    <dbReference type="NCBI Taxonomy" id="2045"/>
    <lineage>
        <taxon>Bacteria</taxon>
        <taxon>Bacillati</taxon>
        <taxon>Actinomycetota</taxon>
        <taxon>Actinomycetes</taxon>
        <taxon>Propionibacteriales</taxon>
        <taxon>Nocardioidaceae</taxon>
        <taxon>Pimelobacter</taxon>
    </lineage>
</organism>
<dbReference type="Pfam" id="PF00892">
    <property type="entry name" value="EamA"/>
    <property type="match status" value="2"/>
</dbReference>
<dbReference type="InterPro" id="IPR037185">
    <property type="entry name" value="EmrE-like"/>
</dbReference>
<evidence type="ECO:0000313" key="5">
    <source>
        <dbReference type="EMBL" id="KAB2808847.1"/>
    </source>
</evidence>
<dbReference type="InterPro" id="IPR000620">
    <property type="entry name" value="EamA_dom"/>
</dbReference>
<comment type="similarity">
    <text evidence="1">Belongs to the EamA transporter family.</text>
</comment>
<evidence type="ECO:0000259" key="4">
    <source>
        <dbReference type="Pfam" id="PF00892"/>
    </source>
</evidence>